<gene>
    <name evidence="2" type="ORF">EDB92DRAFT_1853152</name>
</gene>
<evidence type="ECO:0000313" key="3">
    <source>
        <dbReference type="Proteomes" id="UP001201163"/>
    </source>
</evidence>
<comment type="caution">
    <text evidence="2">The sequence shown here is derived from an EMBL/GenBank/DDBJ whole genome shotgun (WGS) entry which is preliminary data.</text>
</comment>
<keyword evidence="3" id="KW-1185">Reference proteome</keyword>
<feature type="region of interest" description="Disordered" evidence="1">
    <location>
        <begin position="91"/>
        <end position="129"/>
    </location>
</feature>
<sequence>MSGFVAINFHCATHSPSSPHSSLIPPPKEESRLLVSGISQRISCTFEHSLASLGSYCIASPQRRTFQRPQLPPISHLQAIVDHRVSPDPFDLLSFQPNTQEPRIGSSSSGPQSGRSPHPHFRSLNSTQSTRNEPRFWIVSTAIHHNASSFWNAWGKSSSALPPSSRGRPPRPQRIPVMAHRARLPTIPIPRSYIAEVEKGNVGDSYIWNEPYLAQLAELEPLALRGTGEKGRAFWKVWVDLHEPGLDLPDQAKKYRFIARALQAFPWYKGEESLEEATQAMEQFDELHKKLAARKYAQHIHFVMNRPTPGVTVMEFLEAEQRRGARAAAQQAQCPGVTR</sequence>
<organism evidence="2 3">
    <name type="scientific">Lactarius akahatsu</name>
    <dbReference type="NCBI Taxonomy" id="416441"/>
    <lineage>
        <taxon>Eukaryota</taxon>
        <taxon>Fungi</taxon>
        <taxon>Dikarya</taxon>
        <taxon>Basidiomycota</taxon>
        <taxon>Agaricomycotina</taxon>
        <taxon>Agaricomycetes</taxon>
        <taxon>Russulales</taxon>
        <taxon>Russulaceae</taxon>
        <taxon>Lactarius</taxon>
    </lineage>
</organism>
<dbReference type="AlphaFoldDB" id="A0AAD4LLT3"/>
<proteinExistence type="predicted"/>
<dbReference type="Proteomes" id="UP001201163">
    <property type="component" value="Unassembled WGS sequence"/>
</dbReference>
<accession>A0AAD4LLT3</accession>
<feature type="compositionally biased region" description="Low complexity" evidence="1">
    <location>
        <begin position="105"/>
        <end position="116"/>
    </location>
</feature>
<name>A0AAD4LLT3_9AGAM</name>
<evidence type="ECO:0000256" key="1">
    <source>
        <dbReference type="SAM" id="MobiDB-lite"/>
    </source>
</evidence>
<evidence type="ECO:0000313" key="2">
    <source>
        <dbReference type="EMBL" id="KAH8993741.1"/>
    </source>
</evidence>
<dbReference type="EMBL" id="JAKELL010000017">
    <property type="protein sequence ID" value="KAH8993741.1"/>
    <property type="molecule type" value="Genomic_DNA"/>
</dbReference>
<protein>
    <submittedName>
        <fullName evidence="2">Uncharacterized protein</fullName>
    </submittedName>
</protein>
<reference evidence="2" key="1">
    <citation type="submission" date="2022-01" db="EMBL/GenBank/DDBJ databases">
        <title>Comparative genomics reveals a dynamic genome evolution in the ectomycorrhizal milk-cap (Lactarius) mushrooms.</title>
        <authorList>
            <consortium name="DOE Joint Genome Institute"/>
            <person name="Lebreton A."/>
            <person name="Tang N."/>
            <person name="Kuo A."/>
            <person name="LaButti K."/>
            <person name="Drula E."/>
            <person name="Barry K."/>
            <person name="Clum A."/>
            <person name="Lipzen A."/>
            <person name="Mousain D."/>
            <person name="Ng V."/>
            <person name="Wang R."/>
            <person name="Wang X."/>
            <person name="Dai Y."/>
            <person name="Henrissat B."/>
            <person name="Grigoriev I.V."/>
            <person name="Guerin-Laguette A."/>
            <person name="Yu F."/>
            <person name="Martin F.M."/>
        </authorList>
    </citation>
    <scope>NUCLEOTIDE SEQUENCE</scope>
    <source>
        <strain evidence="2">QP</strain>
    </source>
</reference>